<keyword evidence="3" id="KW-1185">Reference proteome</keyword>
<feature type="compositionally biased region" description="Basic and acidic residues" evidence="1">
    <location>
        <begin position="95"/>
        <end position="127"/>
    </location>
</feature>
<feature type="compositionally biased region" description="Basic residues" evidence="1">
    <location>
        <begin position="128"/>
        <end position="141"/>
    </location>
</feature>
<feature type="compositionally biased region" description="Basic and acidic residues" evidence="1">
    <location>
        <begin position="186"/>
        <end position="200"/>
    </location>
</feature>
<reference evidence="2 3" key="1">
    <citation type="journal article" date="2016" name="Nat. Commun.">
        <title>Extremotolerant tardigrade genome and improved radiotolerance of human cultured cells by tardigrade-unique protein.</title>
        <authorList>
            <person name="Hashimoto T."/>
            <person name="Horikawa D.D."/>
            <person name="Saito Y."/>
            <person name="Kuwahara H."/>
            <person name="Kozuka-Hata H."/>
            <person name="Shin-I T."/>
            <person name="Minakuchi Y."/>
            <person name="Ohishi K."/>
            <person name="Motoyama A."/>
            <person name="Aizu T."/>
            <person name="Enomoto A."/>
            <person name="Kondo K."/>
            <person name="Tanaka S."/>
            <person name="Hara Y."/>
            <person name="Koshikawa S."/>
            <person name="Sagara H."/>
            <person name="Miura T."/>
            <person name="Yokobori S."/>
            <person name="Miyagawa K."/>
            <person name="Suzuki Y."/>
            <person name="Kubo T."/>
            <person name="Oyama M."/>
            <person name="Kohara Y."/>
            <person name="Fujiyama A."/>
            <person name="Arakawa K."/>
            <person name="Katayama T."/>
            <person name="Toyoda A."/>
            <person name="Kunieda T."/>
        </authorList>
    </citation>
    <scope>NUCLEOTIDE SEQUENCE [LARGE SCALE GENOMIC DNA]</scope>
    <source>
        <strain evidence="2 3">YOKOZUNA-1</strain>
    </source>
</reference>
<feature type="compositionally biased region" description="Polar residues" evidence="1">
    <location>
        <begin position="370"/>
        <end position="382"/>
    </location>
</feature>
<feature type="compositionally biased region" description="Basic and acidic residues" evidence="1">
    <location>
        <begin position="1"/>
        <end position="16"/>
    </location>
</feature>
<organism evidence="2 3">
    <name type="scientific">Ramazzottius varieornatus</name>
    <name type="common">Water bear</name>
    <name type="synonym">Tardigrade</name>
    <dbReference type="NCBI Taxonomy" id="947166"/>
    <lineage>
        <taxon>Eukaryota</taxon>
        <taxon>Metazoa</taxon>
        <taxon>Ecdysozoa</taxon>
        <taxon>Tardigrada</taxon>
        <taxon>Eutardigrada</taxon>
        <taxon>Parachela</taxon>
        <taxon>Hypsibioidea</taxon>
        <taxon>Ramazzottiidae</taxon>
        <taxon>Ramazzottius</taxon>
    </lineage>
</organism>
<feature type="compositionally biased region" description="Basic and acidic residues" evidence="1">
    <location>
        <begin position="284"/>
        <end position="332"/>
    </location>
</feature>
<accession>A0A1D1VPE4</accession>
<feature type="compositionally biased region" description="Basic and acidic residues" evidence="1">
    <location>
        <begin position="206"/>
        <end position="215"/>
    </location>
</feature>
<protein>
    <submittedName>
        <fullName evidence="2">Uncharacterized protein</fullName>
    </submittedName>
</protein>
<sequence>MPRESRQYPATARERYGASLTQRPSVQLTDELENINYEIASSLQYANDIIAHLQDENARLERKHQRLKRQLFQIAQVAEPPSRSRQTRSHPTLPYRDEQPDDRHDNPQPRESEDRKLPLRRESDRSLHEKHRTDRRKPHLHHREEISQERQPQPQSDQEESDSEADSGPQNWKDFRTQVYKSLKRRLTERGSEGKLRHSDTSMVRKSAEIEREDVQETIENNVEGNGQEDEEGQLLDTSEKWARFYARKKADEQRREDRILAYLSSHNLPGPQKSPSKALSSGERLDRFRAIRQKLAGEGRLKPQSEHRLPTRPEEGRPPARKEPSAPRMEEPQMSGQQRTRPMSPPMERSNSKAQMSLPRGGAGDSRRSGTVSENGSQRNVQDLIENVGKELEGVVMKLSNLGLSSNPQH</sequence>
<dbReference type="EMBL" id="BDGG01000006">
    <property type="protein sequence ID" value="GAV00409.1"/>
    <property type="molecule type" value="Genomic_DNA"/>
</dbReference>
<feature type="region of interest" description="Disordered" evidence="1">
    <location>
        <begin position="1"/>
        <end position="22"/>
    </location>
</feature>
<evidence type="ECO:0000313" key="2">
    <source>
        <dbReference type="EMBL" id="GAV00409.1"/>
    </source>
</evidence>
<dbReference type="Proteomes" id="UP000186922">
    <property type="component" value="Unassembled WGS sequence"/>
</dbReference>
<comment type="caution">
    <text evidence="2">The sequence shown here is derived from an EMBL/GenBank/DDBJ whole genome shotgun (WGS) entry which is preliminary data.</text>
</comment>
<name>A0A1D1VPE4_RAMVA</name>
<feature type="region of interest" description="Disordered" evidence="1">
    <location>
        <begin position="73"/>
        <end position="240"/>
    </location>
</feature>
<gene>
    <name evidence="2" type="primary">RvY_11260-1</name>
    <name evidence="2" type="synonym">RvY_11260.1</name>
    <name evidence="2" type="ORF">RvY_11260</name>
</gene>
<feature type="region of interest" description="Disordered" evidence="1">
    <location>
        <begin position="262"/>
        <end position="384"/>
    </location>
</feature>
<evidence type="ECO:0000313" key="3">
    <source>
        <dbReference type="Proteomes" id="UP000186922"/>
    </source>
</evidence>
<evidence type="ECO:0000256" key="1">
    <source>
        <dbReference type="SAM" id="MobiDB-lite"/>
    </source>
</evidence>
<proteinExistence type="predicted"/>
<dbReference type="AlphaFoldDB" id="A0A1D1VPE4"/>